<keyword evidence="2" id="KW-1185">Reference proteome</keyword>
<proteinExistence type="predicted"/>
<dbReference type="SUPFAM" id="SSF47226">
    <property type="entry name" value="Histidine-containing phosphotransfer domain, HPT domain"/>
    <property type="match status" value="1"/>
</dbReference>
<dbReference type="InterPro" id="IPR036641">
    <property type="entry name" value="HPT_dom_sf"/>
</dbReference>
<name>A0A1T4LQP8_9BACT</name>
<protein>
    <recommendedName>
        <fullName evidence="3">HPt domain-containing protein</fullName>
    </recommendedName>
</protein>
<evidence type="ECO:0000313" key="1">
    <source>
        <dbReference type="EMBL" id="SJZ57015.1"/>
    </source>
</evidence>
<dbReference type="EMBL" id="FUWZ01000001">
    <property type="protein sequence ID" value="SJZ57015.1"/>
    <property type="molecule type" value="Genomic_DNA"/>
</dbReference>
<organism evidence="1 2">
    <name type="scientific">Chitinophaga eiseniae</name>
    <dbReference type="NCBI Taxonomy" id="634771"/>
    <lineage>
        <taxon>Bacteria</taxon>
        <taxon>Pseudomonadati</taxon>
        <taxon>Bacteroidota</taxon>
        <taxon>Chitinophagia</taxon>
        <taxon>Chitinophagales</taxon>
        <taxon>Chitinophagaceae</taxon>
        <taxon>Chitinophaga</taxon>
    </lineage>
</organism>
<dbReference type="AlphaFoldDB" id="A0A1T4LQP8"/>
<dbReference type="Gene3D" id="1.20.120.160">
    <property type="entry name" value="HPT domain"/>
    <property type="match status" value="1"/>
</dbReference>
<dbReference type="Proteomes" id="UP000190367">
    <property type="component" value="Unassembled WGS sequence"/>
</dbReference>
<gene>
    <name evidence="1" type="ORF">SAMN04488128_101765</name>
</gene>
<evidence type="ECO:0008006" key="3">
    <source>
        <dbReference type="Google" id="ProtNLM"/>
    </source>
</evidence>
<dbReference type="STRING" id="634771.SAMN04488128_101765"/>
<sequence>MRNSAEKLRQLANVATPAYSFEYLLLVSAGDYKFLKEIASMYLDALLEYVNSCRQLAADKDLDTLKHQTHKIATSFKSLGMDYLQPCFDQIKHTGAWDNATNDSINILINTAENNVPLVRKDLDL</sequence>
<accession>A0A1T4LQP8</accession>
<reference evidence="2" key="1">
    <citation type="submission" date="2017-02" db="EMBL/GenBank/DDBJ databases">
        <authorList>
            <person name="Varghese N."/>
            <person name="Submissions S."/>
        </authorList>
    </citation>
    <scope>NUCLEOTIDE SEQUENCE [LARGE SCALE GENOMIC DNA]</scope>
    <source>
        <strain evidence="2">DSM 22224</strain>
    </source>
</reference>
<evidence type="ECO:0000313" key="2">
    <source>
        <dbReference type="Proteomes" id="UP000190367"/>
    </source>
</evidence>
<dbReference type="OrthoDB" id="9984786at2"/>
<dbReference type="RefSeq" id="WP_078667417.1">
    <property type="nucleotide sequence ID" value="NZ_FUWZ01000001.1"/>
</dbReference>
<dbReference type="GO" id="GO:0000160">
    <property type="term" value="P:phosphorelay signal transduction system"/>
    <property type="evidence" value="ECO:0007669"/>
    <property type="project" value="InterPro"/>
</dbReference>